<organism evidence="6 7">
    <name type="scientific">Alkaliphilus serpentinus</name>
    <dbReference type="NCBI Taxonomy" id="1482731"/>
    <lineage>
        <taxon>Bacteria</taxon>
        <taxon>Bacillati</taxon>
        <taxon>Bacillota</taxon>
        <taxon>Clostridia</taxon>
        <taxon>Peptostreptococcales</taxon>
        <taxon>Natronincolaceae</taxon>
        <taxon>Alkaliphilus</taxon>
    </lineage>
</organism>
<dbReference type="SMART" id="SM00849">
    <property type="entry name" value="Lactamase_B"/>
    <property type="match status" value="1"/>
</dbReference>
<gene>
    <name evidence="6" type="ORF">F8153_11020</name>
</gene>
<dbReference type="InterPro" id="IPR001279">
    <property type="entry name" value="Metallo-B-lactamas"/>
</dbReference>
<dbReference type="RefSeq" id="WP_151866404.1">
    <property type="nucleotide sequence ID" value="NZ_WBZB01000039.1"/>
</dbReference>
<evidence type="ECO:0000313" key="7">
    <source>
        <dbReference type="Proteomes" id="UP000465601"/>
    </source>
</evidence>
<dbReference type="GO" id="GO:0016787">
    <property type="term" value="F:hydrolase activity"/>
    <property type="evidence" value="ECO:0007669"/>
    <property type="project" value="UniProtKB-KW"/>
</dbReference>
<protein>
    <submittedName>
        <fullName evidence="6">MBL fold metallo-hydrolase</fullName>
    </submittedName>
</protein>
<dbReference type="AlphaFoldDB" id="A0A833HNI2"/>
<dbReference type="SUPFAM" id="SSF56281">
    <property type="entry name" value="Metallo-hydrolase/oxidoreductase"/>
    <property type="match status" value="1"/>
</dbReference>
<evidence type="ECO:0000256" key="4">
    <source>
        <dbReference type="ARBA" id="ARBA00022833"/>
    </source>
</evidence>
<feature type="domain" description="Metallo-beta-lactamase" evidence="5">
    <location>
        <begin position="12"/>
        <end position="191"/>
    </location>
</feature>
<comment type="cofactor">
    <cofactor evidence="1">
        <name>Zn(2+)</name>
        <dbReference type="ChEBI" id="CHEBI:29105"/>
    </cofactor>
</comment>
<keyword evidence="3 6" id="KW-0378">Hydrolase</keyword>
<evidence type="ECO:0000259" key="5">
    <source>
        <dbReference type="SMART" id="SM00849"/>
    </source>
</evidence>
<keyword evidence="2" id="KW-0479">Metal-binding</keyword>
<comment type="caution">
    <text evidence="6">The sequence shown here is derived from an EMBL/GenBank/DDBJ whole genome shotgun (WGS) entry which is preliminary data.</text>
</comment>
<dbReference type="PANTHER" id="PTHR46233:SF3">
    <property type="entry name" value="HYDROXYACYLGLUTATHIONE HYDROLASE GLOC"/>
    <property type="match status" value="1"/>
</dbReference>
<keyword evidence="4" id="KW-0862">Zinc</keyword>
<dbReference type="OrthoDB" id="9802248at2"/>
<evidence type="ECO:0000256" key="2">
    <source>
        <dbReference type="ARBA" id="ARBA00022723"/>
    </source>
</evidence>
<accession>A0A833HNI2</accession>
<sequence>MKIDRFIVGMDETNAYIIYDEDTLEALVIDPGDDQKTLTKGINRNSLKPIGIIVTHCHFDHIGGAEGLKKIFNIPIMAHKKEVEGLMDPQINYSAQMRREDISLKVDTMVTDGSIIRVGGLKLEVIHTPGHTPGGICLKESNSNIVFTGDTVFEDDLGRTDLTGGNEEALRKSIMNKVSRWSDTTVIYPGHGQSSTIGDVRSKNVKYFK</sequence>
<dbReference type="InterPro" id="IPR036866">
    <property type="entry name" value="RibonucZ/Hydroxyglut_hydro"/>
</dbReference>
<dbReference type="GO" id="GO:0046872">
    <property type="term" value="F:metal ion binding"/>
    <property type="evidence" value="ECO:0007669"/>
    <property type="project" value="UniProtKB-KW"/>
</dbReference>
<dbReference type="CDD" id="cd06262">
    <property type="entry name" value="metallo-hydrolase-like_MBL-fold"/>
    <property type="match status" value="1"/>
</dbReference>
<dbReference type="PANTHER" id="PTHR46233">
    <property type="entry name" value="HYDROXYACYLGLUTATHIONE HYDROLASE GLOC"/>
    <property type="match status" value="1"/>
</dbReference>
<dbReference type="EMBL" id="WBZB01000039">
    <property type="protein sequence ID" value="KAB3528848.1"/>
    <property type="molecule type" value="Genomic_DNA"/>
</dbReference>
<dbReference type="Gene3D" id="3.60.15.10">
    <property type="entry name" value="Ribonuclease Z/Hydroxyacylglutathione hydrolase-like"/>
    <property type="match status" value="1"/>
</dbReference>
<name>A0A833HNI2_9FIRM</name>
<proteinExistence type="predicted"/>
<evidence type="ECO:0000313" key="6">
    <source>
        <dbReference type="EMBL" id="KAB3528848.1"/>
    </source>
</evidence>
<dbReference type="InterPro" id="IPR051453">
    <property type="entry name" value="MBL_Glyoxalase_II"/>
</dbReference>
<dbReference type="Proteomes" id="UP000465601">
    <property type="component" value="Unassembled WGS sequence"/>
</dbReference>
<evidence type="ECO:0000256" key="1">
    <source>
        <dbReference type="ARBA" id="ARBA00001947"/>
    </source>
</evidence>
<evidence type="ECO:0000256" key="3">
    <source>
        <dbReference type="ARBA" id="ARBA00022801"/>
    </source>
</evidence>
<dbReference type="Pfam" id="PF00753">
    <property type="entry name" value="Lactamase_B"/>
    <property type="match status" value="1"/>
</dbReference>
<keyword evidence="7" id="KW-1185">Reference proteome</keyword>
<reference evidence="6 7" key="1">
    <citation type="submission" date="2019-10" db="EMBL/GenBank/DDBJ databases">
        <title>Alkaliphilus serpentinus sp. nov. and Alkaliphilus pronyensis sp. nov., two novel anaerobic alkaliphilic species isolated from the serpentinized-hosted hydrothermal field of the Prony Bay (New Caledonia).</title>
        <authorList>
            <person name="Postec A."/>
        </authorList>
    </citation>
    <scope>NUCLEOTIDE SEQUENCE [LARGE SCALE GENOMIC DNA]</scope>
    <source>
        <strain evidence="6 7">LacT</strain>
    </source>
</reference>